<sequence length="39" mass="4624">LERGLKIRSQVMAIKKLMIQIYRIVADWILSNPGIKLKW</sequence>
<dbReference type="EMBL" id="BARU01010549">
    <property type="protein sequence ID" value="GAH34222.1"/>
    <property type="molecule type" value="Genomic_DNA"/>
</dbReference>
<organism evidence="1">
    <name type="scientific">marine sediment metagenome</name>
    <dbReference type="NCBI Taxonomy" id="412755"/>
    <lineage>
        <taxon>unclassified sequences</taxon>
        <taxon>metagenomes</taxon>
        <taxon>ecological metagenomes</taxon>
    </lineage>
</organism>
<name>X1ENR8_9ZZZZ</name>
<feature type="non-terminal residue" evidence="1">
    <location>
        <position position="1"/>
    </location>
</feature>
<proteinExistence type="predicted"/>
<dbReference type="AlphaFoldDB" id="X1ENR8"/>
<reference evidence="1" key="1">
    <citation type="journal article" date="2014" name="Front. Microbiol.">
        <title>High frequency of phylogenetically diverse reductive dehalogenase-homologous genes in deep subseafloor sedimentary metagenomes.</title>
        <authorList>
            <person name="Kawai M."/>
            <person name="Futagami T."/>
            <person name="Toyoda A."/>
            <person name="Takaki Y."/>
            <person name="Nishi S."/>
            <person name="Hori S."/>
            <person name="Arai W."/>
            <person name="Tsubouchi T."/>
            <person name="Morono Y."/>
            <person name="Uchiyama I."/>
            <person name="Ito T."/>
            <person name="Fujiyama A."/>
            <person name="Inagaki F."/>
            <person name="Takami H."/>
        </authorList>
    </citation>
    <scope>NUCLEOTIDE SEQUENCE</scope>
    <source>
        <strain evidence="1">Expedition CK06-06</strain>
    </source>
</reference>
<gene>
    <name evidence="1" type="ORF">S03H2_20082</name>
</gene>
<protein>
    <submittedName>
        <fullName evidence="1">Uncharacterized protein</fullName>
    </submittedName>
</protein>
<accession>X1ENR8</accession>
<comment type="caution">
    <text evidence="1">The sequence shown here is derived from an EMBL/GenBank/DDBJ whole genome shotgun (WGS) entry which is preliminary data.</text>
</comment>
<evidence type="ECO:0000313" key="1">
    <source>
        <dbReference type="EMBL" id="GAH34222.1"/>
    </source>
</evidence>